<organism evidence="7 8">
    <name type="scientific">Hortaea werneckii</name>
    <name type="common">Black yeast</name>
    <name type="synonym">Cladosporium werneckii</name>
    <dbReference type="NCBI Taxonomy" id="91943"/>
    <lineage>
        <taxon>Eukaryota</taxon>
        <taxon>Fungi</taxon>
        <taxon>Dikarya</taxon>
        <taxon>Ascomycota</taxon>
        <taxon>Pezizomycotina</taxon>
        <taxon>Dothideomycetes</taxon>
        <taxon>Dothideomycetidae</taxon>
        <taxon>Mycosphaerellales</taxon>
        <taxon>Teratosphaeriaceae</taxon>
        <taxon>Hortaea</taxon>
    </lineage>
</organism>
<keyword evidence="5" id="KW-0503">Monooxygenase</keyword>
<evidence type="ECO:0000256" key="3">
    <source>
        <dbReference type="ARBA" id="ARBA00022827"/>
    </source>
</evidence>
<dbReference type="PANTHER" id="PTHR13789">
    <property type="entry name" value="MONOOXYGENASE"/>
    <property type="match status" value="1"/>
</dbReference>
<dbReference type="EMBL" id="QWIP01000711">
    <property type="protein sequence ID" value="RMY56223.1"/>
    <property type="molecule type" value="Genomic_DNA"/>
</dbReference>
<name>A0A3M7CW45_HORWE</name>
<dbReference type="GO" id="GO:0071949">
    <property type="term" value="F:FAD binding"/>
    <property type="evidence" value="ECO:0007669"/>
    <property type="project" value="InterPro"/>
</dbReference>
<dbReference type="AlphaFoldDB" id="A0A3M7CW45"/>
<gene>
    <name evidence="7" type="ORF">D0863_13050</name>
</gene>
<sequence>MSFQSTSAGKVAIIGAGPAGMAAALALLKAGHDVSVYERYKEARPAGNILNLWPPPIKALRSMGVDVKDLGAPCHTTFRNAKGHIRAEVRLPDDVIREYGGGFIGMLRPDLYKRMLQAIPEGNIQFGKAIEKIENELHLVRLHFQDGTTSEVDVLIGADGIDSIVRKHLWDDSPKRPHNLHVIGGFTFDDIPGAERGEVVLSHSRTVQSTYSSILSEGRSGYQWWMLEAWPDGEAPPSDLHAHAKELALEFRPELTEMIACTKPENLQRWPIRDRVPIQRWSRGRVTLSGDAAHPTSPYAAYGADMSICDGYFIGQCLAGLDLKETNAVEKALQEYEFKRLAHTSEQVQAAYNLGQMFHHTYSMLRPVRYLVLDHTWLLQSQVGEKNPREIVAQLAEMGEGIVHVTST</sequence>
<evidence type="ECO:0000256" key="2">
    <source>
        <dbReference type="ARBA" id="ARBA00022630"/>
    </source>
</evidence>
<dbReference type="Gene3D" id="3.50.50.60">
    <property type="entry name" value="FAD/NAD(P)-binding domain"/>
    <property type="match status" value="1"/>
</dbReference>
<comment type="similarity">
    <text evidence="1">Belongs to the paxM FAD-dependent monooxygenase family.</text>
</comment>
<evidence type="ECO:0000256" key="5">
    <source>
        <dbReference type="ARBA" id="ARBA00023033"/>
    </source>
</evidence>
<keyword evidence="2" id="KW-0285">Flavoprotein</keyword>
<dbReference type="InterPro" id="IPR036188">
    <property type="entry name" value="FAD/NAD-bd_sf"/>
</dbReference>
<evidence type="ECO:0000256" key="4">
    <source>
        <dbReference type="ARBA" id="ARBA00023002"/>
    </source>
</evidence>
<keyword evidence="4" id="KW-0560">Oxidoreductase</keyword>
<accession>A0A3M7CW45</accession>
<comment type="caution">
    <text evidence="7">The sequence shown here is derived from an EMBL/GenBank/DDBJ whole genome shotgun (WGS) entry which is preliminary data.</text>
</comment>
<dbReference type="PANTHER" id="PTHR13789:SF309">
    <property type="entry name" value="PUTATIVE (AFU_ORTHOLOGUE AFUA_6G14510)-RELATED"/>
    <property type="match status" value="1"/>
</dbReference>
<protein>
    <recommendedName>
        <fullName evidence="6">FAD-binding domain-containing protein</fullName>
    </recommendedName>
</protein>
<keyword evidence="3" id="KW-0274">FAD</keyword>
<dbReference type="InterPro" id="IPR050493">
    <property type="entry name" value="FAD-dep_Monooxygenase_BioMet"/>
</dbReference>
<dbReference type="OrthoDB" id="47494at2759"/>
<proteinExistence type="inferred from homology"/>
<dbReference type="PRINTS" id="PR00420">
    <property type="entry name" value="RNGMNOXGNASE"/>
</dbReference>
<dbReference type="Pfam" id="PF01494">
    <property type="entry name" value="FAD_binding_3"/>
    <property type="match status" value="1"/>
</dbReference>
<reference evidence="7 8" key="1">
    <citation type="journal article" date="2018" name="BMC Genomics">
        <title>Genomic evidence for intraspecific hybridization in a clonal and extremely halotolerant yeast.</title>
        <authorList>
            <person name="Gostincar C."/>
            <person name="Stajich J.E."/>
            <person name="Zupancic J."/>
            <person name="Zalar P."/>
            <person name="Gunde-Cimerman N."/>
        </authorList>
    </citation>
    <scope>NUCLEOTIDE SEQUENCE [LARGE SCALE GENOMIC DNA]</scope>
    <source>
        <strain evidence="7 8">EXF-2682</strain>
    </source>
</reference>
<dbReference type="SUPFAM" id="SSF51905">
    <property type="entry name" value="FAD/NAD(P)-binding domain"/>
    <property type="match status" value="1"/>
</dbReference>
<dbReference type="GO" id="GO:0004497">
    <property type="term" value="F:monooxygenase activity"/>
    <property type="evidence" value="ECO:0007669"/>
    <property type="project" value="UniProtKB-KW"/>
</dbReference>
<evidence type="ECO:0000256" key="1">
    <source>
        <dbReference type="ARBA" id="ARBA00007992"/>
    </source>
</evidence>
<dbReference type="VEuPathDB" id="FungiDB:BTJ68_09028"/>
<evidence type="ECO:0000313" key="8">
    <source>
        <dbReference type="Proteomes" id="UP000269276"/>
    </source>
</evidence>
<evidence type="ECO:0000313" key="7">
    <source>
        <dbReference type="EMBL" id="RMY56223.1"/>
    </source>
</evidence>
<feature type="domain" description="FAD-binding" evidence="6">
    <location>
        <begin position="10"/>
        <end position="350"/>
    </location>
</feature>
<evidence type="ECO:0000259" key="6">
    <source>
        <dbReference type="Pfam" id="PF01494"/>
    </source>
</evidence>
<dbReference type="InterPro" id="IPR002938">
    <property type="entry name" value="FAD-bd"/>
</dbReference>
<dbReference type="Proteomes" id="UP000269276">
    <property type="component" value="Unassembled WGS sequence"/>
</dbReference>